<accession>A0A5V9J237</accession>
<evidence type="ECO:0000313" key="1">
    <source>
        <dbReference type="EMBL" id="EBV6245786.1"/>
    </source>
</evidence>
<dbReference type="EMBL" id="AAHFVA010000026">
    <property type="protein sequence ID" value="EBV6245786.1"/>
    <property type="molecule type" value="Genomic_DNA"/>
</dbReference>
<dbReference type="Pfam" id="PF26207">
    <property type="entry name" value="Phage_phiTE_015"/>
    <property type="match status" value="1"/>
</dbReference>
<protein>
    <submittedName>
        <fullName evidence="1">Uncharacterized protein</fullName>
    </submittedName>
</protein>
<dbReference type="InterPro" id="IPR058601">
    <property type="entry name" value="Phage_phiTE_015-like"/>
</dbReference>
<comment type="caution">
    <text evidence="1">The sequence shown here is derived from an EMBL/GenBank/DDBJ whole genome shotgun (WGS) entry which is preliminary data.</text>
</comment>
<gene>
    <name evidence="1" type="ORF">JQ05_24025</name>
</gene>
<name>A0A5V9J237_SALHA</name>
<reference evidence="1" key="1">
    <citation type="submission" date="2018-07" db="EMBL/GenBank/DDBJ databases">
        <authorList>
            <consortium name="GenomeTrakr network: Whole genome sequencing for foodborne pathogen traceback"/>
        </authorList>
    </citation>
    <scope>NUCLEOTIDE SEQUENCE</scope>
    <source>
        <strain evidence="1">WAPHL_SAL-A00429</strain>
    </source>
</reference>
<organism evidence="1">
    <name type="scientific">Salmonella hadar</name>
    <dbReference type="NCBI Taxonomy" id="149385"/>
    <lineage>
        <taxon>Bacteria</taxon>
        <taxon>Pseudomonadati</taxon>
        <taxon>Pseudomonadota</taxon>
        <taxon>Gammaproteobacteria</taxon>
        <taxon>Enterobacterales</taxon>
        <taxon>Enterobacteriaceae</taxon>
        <taxon>Salmonella</taxon>
    </lineage>
</organism>
<dbReference type="AlphaFoldDB" id="A0A5V9J237"/>
<sequence length="94" mass="11022">MERNMDESRKAFEQWWEEWFGQAPLTPWHELWCGDGYSAEDIDHMWDAWKGARAAIEIKLDDKVMVEDEFDKGHNCAIDYCAEAIRAAGIKVKE</sequence>
<proteinExistence type="predicted"/>